<sequence length="1389" mass="148393">MPNNPKSIFSLAMAAVIAVVGGVLPASVVRAAAATYYVSTSGDDANPGTSPSGPFRTINRCAQAMAPGDTCVIDSGTYRETVTPVNSGESGRPITFRAAPGATVIVSGTEPIGGWTPYNGNIYTADLAWSLGHENQLFIREGGAFTALWEARWPNIDAYSLPELKRAVGVADGGSATTLVDADLTQPDDYWKGATIWERGGDAYVGQSSKVTGFDSATHTLTYEPMPGNFDYMYPRLGTTYYLTGLLSELDAPHEWYVDEAAKKVYLWASAGGVPSGVEMKKRLTAFNLNQKSHIRIEGIRIFGANIQMNNANDNVLDGIQADYLYFSNKTTGTSVPHQLKNGIQIAGNNNVLKNSKVAYSSGTLVNIEGSNNRIVNNLIREGSYMASYDPLVKLSSGSSNLISHNEIRESGRYNIYWSRGSAEIQYNDISNGMWLSRDGALIYSWGTDMGNSEIHHNWIHDSKGTDMSVGLYFDNYTANAVVHHNLIYNNDVGIQLNTPGNYKLIYNNTVVNNPRSGLGYWGSAPYDKELYGTRVFNNIFTNPVSFTPDTANGFNTLSEAGVKFANPAANDYRLTPGSTAINTGAVIPGITDDYVGAAPDAGAYEYGGPDWTAGPDFANPPDPQPSPINTPYMNLVKNSGFSGSLDDWLKWSVDTTTFVQVPVSGEKWEKRGYQTKLRLGKGGGVEQKVTGLKPDTEYKFVAWVYNEPGEAIQIGVLNYGGTAIDISSKDTTYTRHEVVFRTGATNTDARVRIYKSNAATGFSYADDVGLFEITPFDPGVSQSLLKEVSLGAPSVIVTEEDQGTFDLTGTLQNGKPADLSSAEIEFTSSDASVLRIDVGNRADASYTALAPGQVTIRATATKDGVTKAATQTVTVFPRQPQPGGTEWTVRAYGANGQGFVTEKDGVYSFVGMGDNVWNVSDDFVYLSKLVELADPKTKVTLTATIDSFGSPDPASVGLMIRDRDTADSKHVHFRVDGTGQILRYVFRNEESILDAQKPPDQQKYWGSATGLLLDYAGKSMTAPFRLKLVKEGDTVSGYYFKDGAWLSIGSTTVEFSGNRFLAGIGMYAGKEKPPVKAVISNLEVQIDRTLAQVDLTADKTTLAPGASAVLSVGGRLSDGSPADLSQASIVYASDRPDVVTVDASGRATAIGEGTAQVRVTVTAGGTTLEDGLTLTVDASAPVTAAAVDKPGTNGWYGSDATVSLTATDTLSGVERTEYLLGEDGEWTLYTAPLTLTDEGVHRVQYRSVDKAGNAEAAKTIEIRLDKTGPVLSVKPDRTSIWPANHKMVTVQAAVYASDSASGVASVVLTSVASSEPASAGNDIRASVGTNATAFELRAEKGRVYTVTYTATDRAGNRTDATAVIVVPHDQSGKSGGVDGESDRSPPSE</sequence>
<dbReference type="SUPFAM" id="SSF51126">
    <property type="entry name" value="Pectin lyase-like"/>
    <property type="match status" value="1"/>
</dbReference>
<gene>
    <name evidence="3" type="ORF">DLM86_23790</name>
</gene>
<evidence type="ECO:0000256" key="1">
    <source>
        <dbReference type="SAM" id="MobiDB-lite"/>
    </source>
</evidence>
<dbReference type="InterPro" id="IPR006626">
    <property type="entry name" value="PbH1"/>
</dbReference>
<dbReference type="PANTHER" id="PTHR36453">
    <property type="entry name" value="SECRETED PROTEIN-RELATED"/>
    <property type="match status" value="1"/>
</dbReference>
<dbReference type="OrthoDB" id="9765222at2"/>
<dbReference type="Pfam" id="PF02368">
    <property type="entry name" value="Big_2"/>
    <property type="match status" value="1"/>
</dbReference>
<dbReference type="Gene3D" id="2.60.40.1080">
    <property type="match status" value="2"/>
</dbReference>
<proteinExistence type="predicted"/>
<dbReference type="InterPro" id="IPR003343">
    <property type="entry name" value="Big_2"/>
</dbReference>
<dbReference type="InterPro" id="IPR058094">
    <property type="entry name" value="Ig-like_OmpL47-like"/>
</dbReference>
<accession>A0A2V5K2Y6</accession>
<feature type="region of interest" description="Disordered" evidence="1">
    <location>
        <begin position="1368"/>
        <end position="1389"/>
    </location>
</feature>
<dbReference type="SUPFAM" id="SSF49373">
    <property type="entry name" value="Invasin/intimin cell-adhesion fragments"/>
    <property type="match status" value="1"/>
</dbReference>
<organism evidence="3 4">
    <name type="scientific">Paenibacillus flagellatus</name>
    <dbReference type="NCBI Taxonomy" id="2211139"/>
    <lineage>
        <taxon>Bacteria</taxon>
        <taxon>Bacillati</taxon>
        <taxon>Bacillota</taxon>
        <taxon>Bacilli</taxon>
        <taxon>Bacillales</taxon>
        <taxon>Paenibacillaceae</taxon>
        <taxon>Paenibacillus</taxon>
    </lineage>
</organism>
<dbReference type="InterPro" id="IPR039448">
    <property type="entry name" value="Beta_helix"/>
</dbReference>
<dbReference type="Gene3D" id="2.60.120.260">
    <property type="entry name" value="Galactose-binding domain-like"/>
    <property type="match status" value="1"/>
</dbReference>
<dbReference type="SMART" id="SM00710">
    <property type="entry name" value="PbH1"/>
    <property type="match status" value="5"/>
</dbReference>
<evidence type="ECO:0000313" key="4">
    <source>
        <dbReference type="Proteomes" id="UP000247476"/>
    </source>
</evidence>
<reference evidence="3 4" key="1">
    <citation type="submission" date="2018-05" db="EMBL/GenBank/DDBJ databases">
        <title>Paenibacillus flagellatus sp. nov., isolated from selenium mineral soil.</title>
        <authorList>
            <person name="Dai X."/>
        </authorList>
    </citation>
    <scope>NUCLEOTIDE SEQUENCE [LARGE SCALE GENOMIC DNA]</scope>
    <source>
        <strain evidence="3 4">DXL2</strain>
    </source>
</reference>
<dbReference type="InterPro" id="IPR011050">
    <property type="entry name" value="Pectin_lyase_fold/virulence"/>
</dbReference>
<protein>
    <recommendedName>
        <fullName evidence="2">BIG2 domain-containing protein</fullName>
    </recommendedName>
</protein>
<comment type="caution">
    <text evidence="3">The sequence shown here is derived from an EMBL/GenBank/DDBJ whole genome shotgun (WGS) entry which is preliminary data.</text>
</comment>
<dbReference type="Pfam" id="PF13229">
    <property type="entry name" value="Beta_helix"/>
    <property type="match status" value="1"/>
</dbReference>
<dbReference type="Proteomes" id="UP000247476">
    <property type="component" value="Unassembled WGS sequence"/>
</dbReference>
<evidence type="ECO:0000313" key="3">
    <source>
        <dbReference type="EMBL" id="PYI51933.1"/>
    </source>
</evidence>
<dbReference type="Gene3D" id="3.30.1920.20">
    <property type="match status" value="1"/>
</dbReference>
<dbReference type="EMBL" id="QJVJ01000011">
    <property type="protein sequence ID" value="PYI51933.1"/>
    <property type="molecule type" value="Genomic_DNA"/>
</dbReference>
<dbReference type="SMART" id="SM00635">
    <property type="entry name" value="BID_2"/>
    <property type="match status" value="2"/>
</dbReference>
<evidence type="ECO:0000259" key="2">
    <source>
        <dbReference type="SMART" id="SM00635"/>
    </source>
</evidence>
<dbReference type="NCBIfam" id="NF047446">
    <property type="entry name" value="barrel_OmpL47"/>
    <property type="match status" value="1"/>
</dbReference>
<dbReference type="RefSeq" id="WP_110842559.1">
    <property type="nucleotide sequence ID" value="NZ_QJVJ01000011.1"/>
</dbReference>
<dbReference type="InterPro" id="IPR008964">
    <property type="entry name" value="Invasin/intimin_cell_adhesion"/>
</dbReference>
<dbReference type="Gene3D" id="2.160.20.10">
    <property type="entry name" value="Single-stranded right-handed beta-helix, Pectin lyase-like"/>
    <property type="match status" value="2"/>
</dbReference>
<dbReference type="InterPro" id="IPR012334">
    <property type="entry name" value="Pectin_lyas_fold"/>
</dbReference>
<dbReference type="PANTHER" id="PTHR36453:SF1">
    <property type="entry name" value="RIGHT HANDED BETA HELIX DOMAIN-CONTAINING PROTEIN"/>
    <property type="match status" value="1"/>
</dbReference>
<name>A0A2V5K2Y6_9BACL</name>
<feature type="domain" description="BIG2" evidence="2">
    <location>
        <begin position="1090"/>
        <end position="1174"/>
    </location>
</feature>
<keyword evidence="4" id="KW-1185">Reference proteome</keyword>
<feature type="domain" description="BIG2" evidence="2">
    <location>
        <begin position="785"/>
        <end position="873"/>
    </location>
</feature>